<dbReference type="Pfam" id="PF23399">
    <property type="entry name" value="LTI65_PGEED"/>
    <property type="match status" value="1"/>
</dbReference>
<evidence type="ECO:0000313" key="3">
    <source>
        <dbReference type="Proteomes" id="UP000813463"/>
    </source>
</evidence>
<dbReference type="Proteomes" id="UP000813463">
    <property type="component" value="Chromosome 6"/>
</dbReference>
<reference evidence="4" key="2">
    <citation type="submission" date="2025-08" db="UniProtKB">
        <authorList>
            <consortium name="RefSeq"/>
        </authorList>
    </citation>
    <scope>IDENTIFICATION</scope>
    <source>
        <tissue evidence="4">Leaf</tissue>
    </source>
</reference>
<organism evidence="3 4">
    <name type="scientific">Spinacia oleracea</name>
    <name type="common">Spinach</name>
    <dbReference type="NCBI Taxonomy" id="3562"/>
    <lineage>
        <taxon>Eukaryota</taxon>
        <taxon>Viridiplantae</taxon>
        <taxon>Streptophyta</taxon>
        <taxon>Embryophyta</taxon>
        <taxon>Tracheophyta</taxon>
        <taxon>Spermatophyta</taxon>
        <taxon>Magnoliopsida</taxon>
        <taxon>eudicotyledons</taxon>
        <taxon>Gunneridae</taxon>
        <taxon>Pentapetalae</taxon>
        <taxon>Caryophyllales</taxon>
        <taxon>Chenopodiaceae</taxon>
        <taxon>Chenopodioideae</taxon>
        <taxon>Anserineae</taxon>
        <taxon>Spinacia</taxon>
    </lineage>
</organism>
<feature type="compositionally biased region" description="Basic and acidic residues" evidence="1">
    <location>
        <begin position="253"/>
        <end position="282"/>
    </location>
</feature>
<keyword evidence="3" id="KW-1185">Reference proteome</keyword>
<name>A0ABM3R063_SPIOL</name>
<dbReference type="PANTHER" id="PTHR33836:SF7">
    <property type="entry name" value="LOW-TEMPERATURE-INDUCED PROTEIN"/>
    <property type="match status" value="1"/>
</dbReference>
<feature type="domain" description="LTI65/LTI78 PGEED repeat" evidence="2">
    <location>
        <begin position="347"/>
        <end position="376"/>
    </location>
</feature>
<dbReference type="PANTHER" id="PTHR33836">
    <property type="entry name" value="LOW-TEMPERATURE-INDUCED 65 KDA PROTEIN-RELATED"/>
    <property type="match status" value="1"/>
</dbReference>
<evidence type="ECO:0000313" key="4">
    <source>
        <dbReference type="RefSeq" id="XP_056688973.1"/>
    </source>
</evidence>
<dbReference type="GeneID" id="130463769"/>
<feature type="region of interest" description="Disordered" evidence="1">
    <location>
        <begin position="244"/>
        <end position="299"/>
    </location>
</feature>
<sequence length="443" mass="49192">MAEVDDMQQNGGTTKTVEQVLHSKNPTPWNKSSVIGRVHNQEHDHLHLGKKLSILAKVKEKAKKWRQTIVKKKYGRDGNHTPSWGVVALEDYEVAEEPKDLGCLANESQDTPKGSKETIGQLQRAGLLISDGQVGHKLPTMIRRTTRHALGKSHSENLGGNSSLAGVTIDEAPRALSLGNHLRESHPSPSKFTLDTMIAKRNSFKHKDKLSYPEKTTETMLTETDVIKEKEEHSSNMKCTTQNVISENTTFEAIKDPSSPKKDNEEEGERPHSLTKTIETRGAENIYSTKEQEQQYPTTKKTIPKATFEKLAPNYANVTEETYNITSNIQKLYISSPRSTGDKHMSDKGVSVKEYLKIKLEPGEDERALSQVITEVISPRRSPTEKGVVEKVKTAVTMLLHTDDPSVASTNSSGPYSKIPASTNSQEVHAVKEENQGKVLQAN</sequence>
<evidence type="ECO:0000256" key="1">
    <source>
        <dbReference type="SAM" id="MobiDB-lite"/>
    </source>
</evidence>
<feature type="compositionally biased region" description="Polar residues" evidence="1">
    <location>
        <begin position="286"/>
        <end position="299"/>
    </location>
</feature>
<evidence type="ECO:0000259" key="2">
    <source>
        <dbReference type="Pfam" id="PF23399"/>
    </source>
</evidence>
<gene>
    <name evidence="4" type="primary">LOC130463769</name>
</gene>
<reference evidence="3" key="1">
    <citation type="journal article" date="2021" name="Nat. Commun.">
        <title>Genomic analyses provide insights into spinach domestication and the genetic basis of agronomic traits.</title>
        <authorList>
            <person name="Cai X."/>
            <person name="Sun X."/>
            <person name="Xu C."/>
            <person name="Sun H."/>
            <person name="Wang X."/>
            <person name="Ge C."/>
            <person name="Zhang Z."/>
            <person name="Wang Q."/>
            <person name="Fei Z."/>
            <person name="Jiao C."/>
            <person name="Wang Q."/>
        </authorList>
    </citation>
    <scope>NUCLEOTIDE SEQUENCE [LARGE SCALE GENOMIC DNA]</scope>
    <source>
        <strain evidence="3">cv. Varoflay</strain>
    </source>
</reference>
<dbReference type="InterPro" id="IPR057059">
    <property type="entry name" value="LTI65/LTI78_PGEED"/>
</dbReference>
<feature type="compositionally biased region" description="Polar residues" evidence="1">
    <location>
        <begin position="7"/>
        <end position="33"/>
    </location>
</feature>
<feature type="region of interest" description="Disordered" evidence="1">
    <location>
        <begin position="1"/>
        <end position="33"/>
    </location>
</feature>
<dbReference type="InterPro" id="IPR037491">
    <property type="entry name" value="LTI78/LTI65"/>
</dbReference>
<proteinExistence type="predicted"/>
<accession>A0ABM3R063</accession>
<feature type="compositionally biased region" description="Polar residues" evidence="1">
    <location>
        <begin position="407"/>
        <end position="427"/>
    </location>
</feature>
<dbReference type="RefSeq" id="XP_056688973.1">
    <property type="nucleotide sequence ID" value="XM_056832995.1"/>
</dbReference>
<protein>
    <recommendedName>
        <fullName evidence="2">LTI65/LTI78 PGEED repeat domain-containing protein</fullName>
    </recommendedName>
</protein>
<feature type="region of interest" description="Disordered" evidence="1">
    <location>
        <begin position="402"/>
        <end position="443"/>
    </location>
</feature>